<evidence type="ECO:0000259" key="1">
    <source>
        <dbReference type="Pfam" id="PF06452"/>
    </source>
</evidence>
<dbReference type="InterPro" id="IPR026444">
    <property type="entry name" value="Secre_tail"/>
</dbReference>
<accession>A0A7V5H259</accession>
<dbReference type="GO" id="GO:0016052">
    <property type="term" value="P:carbohydrate catabolic process"/>
    <property type="evidence" value="ECO:0007669"/>
    <property type="project" value="InterPro"/>
</dbReference>
<evidence type="ECO:0000313" key="3">
    <source>
        <dbReference type="EMBL" id="HHE54474.1"/>
    </source>
</evidence>
<dbReference type="InterPro" id="IPR010502">
    <property type="entry name" value="Carb-bd_dom_fam9"/>
</dbReference>
<dbReference type="AlphaFoldDB" id="A0A7V5H259"/>
<gene>
    <name evidence="3" type="ORF">ENL21_01740</name>
</gene>
<dbReference type="EMBL" id="DRTD01000127">
    <property type="protein sequence ID" value="HHE54474.1"/>
    <property type="molecule type" value="Genomic_DNA"/>
</dbReference>
<dbReference type="Pfam" id="PF06452">
    <property type="entry name" value="CBM9_1"/>
    <property type="match status" value="1"/>
</dbReference>
<dbReference type="GO" id="GO:0004553">
    <property type="term" value="F:hydrolase activity, hydrolyzing O-glycosyl compounds"/>
    <property type="evidence" value="ECO:0007669"/>
    <property type="project" value="InterPro"/>
</dbReference>
<organism evidence="3">
    <name type="scientific">Caldithrix abyssi</name>
    <dbReference type="NCBI Taxonomy" id="187145"/>
    <lineage>
        <taxon>Bacteria</taxon>
        <taxon>Pseudomonadati</taxon>
        <taxon>Calditrichota</taxon>
        <taxon>Calditrichia</taxon>
        <taxon>Calditrichales</taxon>
        <taxon>Calditrichaceae</taxon>
        <taxon>Caldithrix</taxon>
    </lineage>
</organism>
<dbReference type="Gene3D" id="2.60.40.4070">
    <property type="match status" value="1"/>
</dbReference>
<name>A0A7V5H259_CALAY</name>
<dbReference type="InterPro" id="IPR013783">
    <property type="entry name" value="Ig-like_fold"/>
</dbReference>
<dbReference type="GO" id="GO:0030246">
    <property type="term" value="F:carbohydrate binding"/>
    <property type="evidence" value="ECO:0007669"/>
    <property type="project" value="InterPro"/>
</dbReference>
<dbReference type="Gene3D" id="2.60.40.1190">
    <property type="match status" value="1"/>
</dbReference>
<feature type="domain" description="Secretion system C-terminal sorting" evidence="2">
    <location>
        <begin position="285"/>
        <end position="358"/>
    </location>
</feature>
<sequence>MASDNVGVAGYDLYLNGQHVLSTRNNSATIGDLLDDQSFEVMVKTRDFAGNRSVNNPQISFRTKPFTTKDGLVCLKTTTPIVIDGLEDAVWDQYAWQSAEKILMGSIDNEQDLSVKFKLAWDENAIYLLTRIIDDAKVRDSGDNLFLDDDLEVYFDMDNSKSSYYDLGDFHYRFTFQDSLIVETQFNAVKGITYVPRIMEDGYQTEIAFPWSVLNSRAKNGKLIGFDLQVNDDDDGGIRDGKLGWWANSDNARPSLFGQVKMRLFPTYLETSVSLPDNFMLLNAYPNPFNGQVTIKIELSAAASVQLDLFDLNGRRLNTIYQGKLQAGQSQFQLDLADKASGLYFVRLVNAHTGQSQTIKVVMIK</sequence>
<dbReference type="Gene3D" id="2.60.40.10">
    <property type="entry name" value="Immunoglobulins"/>
    <property type="match status" value="1"/>
</dbReference>
<reference evidence="3" key="1">
    <citation type="journal article" date="2020" name="mSystems">
        <title>Genome- and Community-Level Interaction Insights into Carbon Utilization and Element Cycling Functions of Hydrothermarchaeota in Hydrothermal Sediment.</title>
        <authorList>
            <person name="Zhou Z."/>
            <person name="Liu Y."/>
            <person name="Xu W."/>
            <person name="Pan J."/>
            <person name="Luo Z.H."/>
            <person name="Li M."/>
        </authorList>
    </citation>
    <scope>NUCLEOTIDE SEQUENCE [LARGE SCALE GENOMIC DNA]</scope>
    <source>
        <strain evidence="3">HyVt-76</strain>
    </source>
</reference>
<dbReference type="SUPFAM" id="SSF49344">
    <property type="entry name" value="CBD9-like"/>
    <property type="match status" value="1"/>
</dbReference>
<comment type="caution">
    <text evidence="3">The sequence shown here is derived from an EMBL/GenBank/DDBJ whole genome shotgun (WGS) entry which is preliminary data.</text>
</comment>
<protein>
    <submittedName>
        <fullName evidence="3">T9SS type A sorting domain-containing protein</fullName>
    </submittedName>
</protein>
<evidence type="ECO:0000259" key="2">
    <source>
        <dbReference type="Pfam" id="PF18962"/>
    </source>
</evidence>
<feature type="domain" description="Carbohydrate-binding" evidence="1">
    <location>
        <begin position="83"/>
        <end position="262"/>
    </location>
</feature>
<dbReference type="Proteomes" id="UP000886111">
    <property type="component" value="Unassembled WGS sequence"/>
</dbReference>
<proteinExistence type="predicted"/>
<dbReference type="Pfam" id="PF18962">
    <property type="entry name" value="Por_Secre_tail"/>
    <property type="match status" value="1"/>
</dbReference>
<dbReference type="NCBIfam" id="TIGR04183">
    <property type="entry name" value="Por_Secre_tail"/>
    <property type="match status" value="1"/>
</dbReference>